<dbReference type="PANTHER" id="PTHR43626:SF1">
    <property type="entry name" value="GCN5-RELATED N-ACETYLTRANSFERASE 1, CHLOROPLASTIC"/>
    <property type="match status" value="1"/>
</dbReference>
<dbReference type="InterPro" id="IPR045039">
    <property type="entry name" value="NSI-like"/>
</dbReference>
<reference evidence="3" key="1">
    <citation type="journal article" date="2023" name="Plant Biotechnol. J.">
        <title>Chromosome-level wild Hevea brasiliensis genome provides new tools for genomic-assisted breeding and valuable loci to elevate rubber yield.</title>
        <authorList>
            <person name="Cheng H."/>
            <person name="Song X."/>
            <person name="Hu Y."/>
            <person name="Wu T."/>
            <person name="Yang Q."/>
            <person name="An Z."/>
            <person name="Feng S."/>
            <person name="Deng Z."/>
            <person name="Wu W."/>
            <person name="Zeng X."/>
            <person name="Tu M."/>
            <person name="Wang X."/>
            <person name="Huang H."/>
        </authorList>
    </citation>
    <scope>NUCLEOTIDE SEQUENCE</scope>
    <source>
        <strain evidence="3">MT/VB/25A 57/8</strain>
    </source>
</reference>
<gene>
    <name evidence="3" type="ORF">P3X46_010308</name>
</gene>
<keyword evidence="2" id="KW-0012">Acyltransferase</keyword>
<organism evidence="3 4">
    <name type="scientific">Hevea brasiliensis</name>
    <name type="common">Para rubber tree</name>
    <name type="synonym">Siphonia brasiliensis</name>
    <dbReference type="NCBI Taxonomy" id="3981"/>
    <lineage>
        <taxon>Eukaryota</taxon>
        <taxon>Viridiplantae</taxon>
        <taxon>Streptophyta</taxon>
        <taxon>Embryophyta</taxon>
        <taxon>Tracheophyta</taxon>
        <taxon>Spermatophyta</taxon>
        <taxon>Magnoliopsida</taxon>
        <taxon>eudicotyledons</taxon>
        <taxon>Gunneridae</taxon>
        <taxon>Pentapetalae</taxon>
        <taxon>rosids</taxon>
        <taxon>fabids</taxon>
        <taxon>Malpighiales</taxon>
        <taxon>Euphorbiaceae</taxon>
        <taxon>Crotonoideae</taxon>
        <taxon>Micrandreae</taxon>
        <taxon>Hevea</taxon>
    </lineage>
</organism>
<sequence>MLLRGIISHPLPSLYLKTPLRLRSYAPIATTITNKYSISNKDLESQGFLLRRTISNHNLDHLNSVFMAVSFPKHDPEKIKLALENTNSLLWVEHKKTQKLVAFARVTGDNVFNAIIWDVC</sequence>
<proteinExistence type="predicted"/>
<evidence type="ECO:0000256" key="2">
    <source>
        <dbReference type="ARBA" id="ARBA00023315"/>
    </source>
</evidence>
<protein>
    <submittedName>
        <fullName evidence="3">Uncharacterized protein</fullName>
    </submittedName>
</protein>
<evidence type="ECO:0000313" key="4">
    <source>
        <dbReference type="Proteomes" id="UP001174677"/>
    </source>
</evidence>
<keyword evidence="4" id="KW-1185">Reference proteome</keyword>
<comment type="caution">
    <text evidence="3">The sequence shown here is derived from an EMBL/GenBank/DDBJ whole genome shotgun (WGS) entry which is preliminary data.</text>
</comment>
<dbReference type="PANTHER" id="PTHR43626">
    <property type="entry name" value="ACYL-COA N-ACYLTRANSFERASE"/>
    <property type="match status" value="1"/>
</dbReference>
<evidence type="ECO:0000313" key="3">
    <source>
        <dbReference type="EMBL" id="KAJ9178423.1"/>
    </source>
</evidence>
<dbReference type="Gene3D" id="3.40.630.30">
    <property type="match status" value="1"/>
</dbReference>
<name>A0ABQ9MG99_HEVBR</name>
<dbReference type="EMBL" id="JARPOI010000006">
    <property type="protein sequence ID" value="KAJ9178423.1"/>
    <property type="molecule type" value="Genomic_DNA"/>
</dbReference>
<accession>A0ABQ9MG99</accession>
<dbReference type="Proteomes" id="UP001174677">
    <property type="component" value="Chromosome 6"/>
</dbReference>
<evidence type="ECO:0000256" key="1">
    <source>
        <dbReference type="ARBA" id="ARBA00022679"/>
    </source>
</evidence>
<keyword evidence="1" id="KW-0808">Transferase</keyword>